<dbReference type="PANTHER" id="PTHR46197:SF3">
    <property type="entry name" value="AB HYDROLASE-1 DOMAIN-CONTAINING PROTEIN"/>
    <property type="match status" value="1"/>
</dbReference>
<evidence type="ECO:0000259" key="4">
    <source>
        <dbReference type="Pfam" id="PF00561"/>
    </source>
</evidence>
<evidence type="ECO:0000256" key="3">
    <source>
        <dbReference type="ARBA" id="ARBA00037942"/>
    </source>
</evidence>
<dbReference type="Pfam" id="PF12697">
    <property type="entry name" value="Abhydrolase_6"/>
    <property type="match status" value="1"/>
</dbReference>
<keyword evidence="6" id="KW-0378">Hydrolase</keyword>
<dbReference type="Proteomes" id="UP000031623">
    <property type="component" value="Chromosome"/>
</dbReference>
<comment type="subcellular location">
    <subcellularLocation>
        <location evidence="1">Cytoplasm</location>
    </subcellularLocation>
</comment>
<dbReference type="SUPFAM" id="SSF53474">
    <property type="entry name" value="alpha/beta-Hydrolases"/>
    <property type="match status" value="1"/>
</dbReference>
<feature type="domain" description="AB hydrolase-1" evidence="5">
    <location>
        <begin position="31"/>
        <end position="129"/>
    </location>
</feature>
<evidence type="ECO:0000256" key="2">
    <source>
        <dbReference type="ARBA" id="ARBA00022490"/>
    </source>
</evidence>
<evidence type="ECO:0000256" key="1">
    <source>
        <dbReference type="ARBA" id="ARBA00004496"/>
    </source>
</evidence>
<keyword evidence="2" id="KW-0963">Cytoplasm</keyword>
<dbReference type="Gene3D" id="3.40.50.1820">
    <property type="entry name" value="alpha/beta hydrolase"/>
    <property type="match status" value="1"/>
</dbReference>
<dbReference type="InterPro" id="IPR000073">
    <property type="entry name" value="AB_hydrolase_1"/>
</dbReference>
<dbReference type="STRING" id="40754.THII_2503"/>
<reference evidence="6 7" key="1">
    <citation type="journal article" date="2014" name="ISME J.">
        <title>Ecophysiology of Thioploca ingrica as revealed by the complete genome sequence supplemented with proteomic evidence.</title>
        <authorList>
            <person name="Kojima H."/>
            <person name="Ogura Y."/>
            <person name="Yamamoto N."/>
            <person name="Togashi T."/>
            <person name="Mori H."/>
            <person name="Watanabe T."/>
            <person name="Nemoto F."/>
            <person name="Kurokawa K."/>
            <person name="Hayashi T."/>
            <person name="Fukui M."/>
        </authorList>
    </citation>
    <scope>NUCLEOTIDE SEQUENCE [LARGE SCALE GENOMIC DNA]</scope>
</reference>
<dbReference type="AlphaFoldDB" id="A0A090ANA2"/>
<name>A0A090ANA2_9GAMM</name>
<dbReference type="PANTHER" id="PTHR46197">
    <property type="entry name" value="PROTEIN ABHD14B-LIKE"/>
    <property type="match status" value="1"/>
</dbReference>
<dbReference type="KEGG" id="tig:THII_2503"/>
<dbReference type="InterPro" id="IPR029058">
    <property type="entry name" value="AB_hydrolase_fold"/>
</dbReference>
<gene>
    <name evidence="6" type="ORF">THII_2503</name>
</gene>
<protein>
    <submittedName>
        <fullName evidence="6">Alpha/beta hydrolase fold protein</fullName>
    </submittedName>
</protein>
<proteinExistence type="inferred from homology"/>
<dbReference type="GO" id="GO:0016787">
    <property type="term" value="F:hydrolase activity"/>
    <property type="evidence" value="ECO:0007669"/>
    <property type="project" value="UniProtKB-KW"/>
</dbReference>
<evidence type="ECO:0000313" key="6">
    <source>
        <dbReference type="EMBL" id="BAP56800.1"/>
    </source>
</evidence>
<accession>A0A090ANA2</accession>
<feature type="domain" description="AB hydrolase-1" evidence="4">
    <location>
        <begin position="135"/>
        <end position="181"/>
    </location>
</feature>
<evidence type="ECO:0000313" key="7">
    <source>
        <dbReference type="Proteomes" id="UP000031623"/>
    </source>
</evidence>
<sequence length="201" mass="22258">MMTNTVTSHYLTIHQQQLHYLETGEGYSTPLLFLHGASFSAQTWSELGTLTWLAQQGYHTIALDLPGFGQSAEFSHQRNSFLLEILVLLQLTKPIIISPSMSGQYSLPLVVNHPEQVGGLVAVAPVGIPTFEVQLANISVPVLAIWGSNDHIVPVTQAERLCQIMPNARQVILPNAGHACYLRAKDDFHHHLLEFIRSCQV</sequence>
<evidence type="ECO:0000259" key="5">
    <source>
        <dbReference type="Pfam" id="PF12697"/>
    </source>
</evidence>
<keyword evidence="7" id="KW-1185">Reference proteome</keyword>
<dbReference type="HOGENOM" id="CLU_020336_28_1_6"/>
<dbReference type="Pfam" id="PF00561">
    <property type="entry name" value="Abhydrolase_1"/>
    <property type="match status" value="1"/>
</dbReference>
<dbReference type="EMBL" id="AP014633">
    <property type="protein sequence ID" value="BAP56800.1"/>
    <property type="molecule type" value="Genomic_DNA"/>
</dbReference>
<comment type="similarity">
    <text evidence="3">Belongs to the AB hydrolase superfamily. ABHD14 family.</text>
</comment>
<organism evidence="6 7">
    <name type="scientific">Thioploca ingrica</name>
    <dbReference type="NCBI Taxonomy" id="40754"/>
    <lineage>
        <taxon>Bacteria</taxon>
        <taxon>Pseudomonadati</taxon>
        <taxon>Pseudomonadota</taxon>
        <taxon>Gammaproteobacteria</taxon>
        <taxon>Thiotrichales</taxon>
        <taxon>Thiotrichaceae</taxon>
        <taxon>Thioploca</taxon>
    </lineage>
</organism>
<dbReference type="GO" id="GO:0005737">
    <property type="term" value="C:cytoplasm"/>
    <property type="evidence" value="ECO:0007669"/>
    <property type="project" value="UniProtKB-SubCell"/>
</dbReference>